<dbReference type="EMBL" id="CP003219">
    <property type="protein sequence ID" value="AEW94885.1"/>
    <property type="molecule type" value="Genomic_DNA"/>
</dbReference>
<dbReference type="AlphaFoldDB" id="G8WU63"/>
<protein>
    <submittedName>
        <fullName evidence="1">Uncharacterized protein</fullName>
    </submittedName>
</protein>
<gene>
    <name evidence="1" type="ordered locus">SCATT_25140</name>
</gene>
<dbReference type="STRING" id="1003195.SCATT_25140"/>
<accession>G8WU63</accession>
<evidence type="ECO:0000313" key="1">
    <source>
        <dbReference type="EMBL" id="AEW94885.1"/>
    </source>
</evidence>
<dbReference type="KEGG" id="scy:SCATT_25140"/>
<organism evidence="1 2">
    <name type="scientific">Streptantibioticus cattleyicolor (strain ATCC 35852 / DSM 46488 / JCM 4925 / NBRC 14057 / NRRL 8057)</name>
    <name type="common">Streptomyces cattleya</name>
    <dbReference type="NCBI Taxonomy" id="1003195"/>
    <lineage>
        <taxon>Bacteria</taxon>
        <taxon>Bacillati</taxon>
        <taxon>Actinomycetota</taxon>
        <taxon>Actinomycetes</taxon>
        <taxon>Kitasatosporales</taxon>
        <taxon>Streptomycetaceae</taxon>
        <taxon>Streptantibioticus</taxon>
    </lineage>
</organism>
<dbReference type="PATRIC" id="fig|1003195.29.peg.2518"/>
<name>G8WU63_STREN</name>
<keyword evidence="2" id="KW-1185">Reference proteome</keyword>
<dbReference type="Proteomes" id="UP000007842">
    <property type="component" value="Chromosome"/>
</dbReference>
<evidence type="ECO:0000313" key="2">
    <source>
        <dbReference type="Proteomes" id="UP000007842"/>
    </source>
</evidence>
<reference evidence="2" key="1">
    <citation type="submission" date="2011-12" db="EMBL/GenBank/DDBJ databases">
        <title>Complete genome sequence of Streptomyces cattleya strain DSM 46488.</title>
        <authorList>
            <person name="Ou H.-Y."/>
            <person name="Li P."/>
            <person name="Zhao C."/>
            <person name="O'Hagan D."/>
            <person name="Deng Z."/>
        </authorList>
    </citation>
    <scope>NUCLEOTIDE SEQUENCE [LARGE SCALE GENOMIC DNA]</scope>
    <source>
        <strain evidence="2">ATCC 35852 / DSM 46488 / JCM 4925 / NBRC 14057 / NRRL 8057</strain>
    </source>
</reference>
<sequence>MRGYDGEERAVAPFEYATHELRQRPPVFTRALAGMRIQAGLAPDVDGDDSAWIPEARPMD</sequence>
<dbReference type="HOGENOM" id="CLU_2939668_0_0_11"/>
<proteinExistence type="predicted"/>